<evidence type="ECO:0000256" key="2">
    <source>
        <dbReference type="ARBA" id="ARBA00022598"/>
    </source>
</evidence>
<evidence type="ECO:0000256" key="1">
    <source>
        <dbReference type="ARBA" id="ARBA00006432"/>
    </source>
</evidence>
<comment type="similarity">
    <text evidence="1">Belongs to the ATP-dependent AMP-binding enzyme family.</text>
</comment>
<dbReference type="PANTHER" id="PTHR43201:SF5">
    <property type="entry name" value="MEDIUM-CHAIN ACYL-COA LIGASE ACSF2, MITOCHONDRIAL"/>
    <property type="match status" value="1"/>
</dbReference>
<accession>A0A6I4M6D0</accession>
<feature type="domain" description="AMP-dependent synthetase/ligase" evidence="4">
    <location>
        <begin position="41"/>
        <end position="177"/>
    </location>
</feature>
<dbReference type="Pfam" id="PF00501">
    <property type="entry name" value="AMP-binding"/>
    <property type="match status" value="1"/>
</dbReference>
<evidence type="ECO:0000259" key="4">
    <source>
        <dbReference type="Pfam" id="PF00501"/>
    </source>
</evidence>
<sequence length="234" mass="24983">MTGTPGSGSRTRPAAGRRPWRPPARAPRCSVRAPEPPGRPRHVGVLLENVPEYVFWIFAAALGRAAVVGINPTRRGAELAADVRHTDCDLIVTDTAHLPLLDALGDAVPPDRILVVDSAPYTASLREAEARADRRHVHGDPGARPEDRLLLLFTSGSTGAPKAVACGQGRLAAIAVRSAMMGIERRALWDPAGGEPVWVRPGRALAYEPLTAEHAAKLRAEFAEHGRDHALGTL</sequence>
<dbReference type="InterPro" id="IPR020845">
    <property type="entry name" value="AMP-binding_CS"/>
</dbReference>
<comment type="caution">
    <text evidence="5">The sequence shown here is derived from an EMBL/GenBank/DDBJ whole genome shotgun (WGS) entry which is preliminary data.</text>
</comment>
<dbReference type="PANTHER" id="PTHR43201">
    <property type="entry name" value="ACYL-COA SYNTHETASE"/>
    <property type="match status" value="1"/>
</dbReference>
<dbReference type="GO" id="GO:0006631">
    <property type="term" value="P:fatty acid metabolic process"/>
    <property type="evidence" value="ECO:0007669"/>
    <property type="project" value="TreeGrafter"/>
</dbReference>
<keyword evidence="2" id="KW-0436">Ligase</keyword>
<organism evidence="5 6">
    <name type="scientific">Actinomadura physcomitrii</name>
    <dbReference type="NCBI Taxonomy" id="2650748"/>
    <lineage>
        <taxon>Bacteria</taxon>
        <taxon>Bacillati</taxon>
        <taxon>Actinomycetota</taxon>
        <taxon>Actinomycetes</taxon>
        <taxon>Streptosporangiales</taxon>
        <taxon>Thermomonosporaceae</taxon>
        <taxon>Actinomadura</taxon>
    </lineage>
</organism>
<evidence type="ECO:0000313" key="5">
    <source>
        <dbReference type="EMBL" id="MWA01122.1"/>
    </source>
</evidence>
<dbReference type="SUPFAM" id="SSF56801">
    <property type="entry name" value="Acetyl-CoA synthetase-like"/>
    <property type="match status" value="1"/>
</dbReference>
<feature type="region of interest" description="Disordered" evidence="3">
    <location>
        <begin position="1"/>
        <end position="41"/>
    </location>
</feature>
<protein>
    <submittedName>
        <fullName evidence="5">AMP-binding protein</fullName>
    </submittedName>
</protein>
<dbReference type="InterPro" id="IPR042099">
    <property type="entry name" value="ANL_N_sf"/>
</dbReference>
<dbReference type="AlphaFoldDB" id="A0A6I4M6D0"/>
<dbReference type="InterPro" id="IPR000873">
    <property type="entry name" value="AMP-dep_synth/lig_dom"/>
</dbReference>
<dbReference type="PROSITE" id="PS00455">
    <property type="entry name" value="AMP_BINDING"/>
    <property type="match status" value="1"/>
</dbReference>
<proteinExistence type="inferred from homology"/>
<name>A0A6I4M6D0_9ACTN</name>
<evidence type="ECO:0000256" key="3">
    <source>
        <dbReference type="SAM" id="MobiDB-lite"/>
    </source>
</evidence>
<dbReference type="GO" id="GO:0031956">
    <property type="term" value="F:medium-chain fatty acid-CoA ligase activity"/>
    <property type="evidence" value="ECO:0007669"/>
    <property type="project" value="TreeGrafter"/>
</dbReference>
<keyword evidence="6" id="KW-1185">Reference proteome</keyword>
<evidence type="ECO:0000313" key="6">
    <source>
        <dbReference type="Proteomes" id="UP000462055"/>
    </source>
</evidence>
<dbReference type="Proteomes" id="UP000462055">
    <property type="component" value="Unassembled WGS sequence"/>
</dbReference>
<reference evidence="5" key="1">
    <citation type="submission" date="2019-12" db="EMBL/GenBank/DDBJ databases">
        <title>Actinomadura physcomitrii sp. nov., a novel actinomycete isolated from moss [Physcomitrium sphaericum (Ludw) Fuernr].</title>
        <authorList>
            <person name="Zhuang X."/>
        </authorList>
    </citation>
    <scope>NUCLEOTIDE SEQUENCE [LARGE SCALE GENOMIC DNA]</scope>
    <source>
        <strain evidence="5">LD22</strain>
    </source>
</reference>
<dbReference type="EMBL" id="WBMS02000008">
    <property type="protein sequence ID" value="MWA01122.1"/>
    <property type="molecule type" value="Genomic_DNA"/>
</dbReference>
<dbReference type="Gene3D" id="3.40.50.12780">
    <property type="entry name" value="N-terminal domain of ligase-like"/>
    <property type="match status" value="1"/>
</dbReference>
<gene>
    <name evidence="5" type="ORF">F8568_012175</name>
</gene>